<comment type="subcellular location">
    <subcellularLocation>
        <location evidence="1">Nucleus</location>
    </subcellularLocation>
</comment>
<evidence type="ECO:0000256" key="2">
    <source>
        <dbReference type="ARBA" id="ARBA00022884"/>
    </source>
</evidence>
<dbReference type="InterPro" id="IPR045180">
    <property type="entry name" value="La_dom_prot"/>
</dbReference>
<dbReference type="AlphaFoldDB" id="N1PDV2"/>
<keyword evidence="3" id="KW-0539">Nucleus</keyword>
<dbReference type="eggNOG" id="KOG0118">
    <property type="taxonomic scope" value="Eukaryota"/>
</dbReference>
<dbReference type="GO" id="GO:0006396">
    <property type="term" value="P:RNA processing"/>
    <property type="evidence" value="ECO:0007669"/>
    <property type="project" value="InterPro"/>
</dbReference>
<dbReference type="PROSITE" id="PS50961">
    <property type="entry name" value="HTH_LA"/>
    <property type="match status" value="1"/>
</dbReference>
<dbReference type="InterPro" id="IPR036390">
    <property type="entry name" value="WH_DNA-bd_sf"/>
</dbReference>
<dbReference type="InterPro" id="IPR006630">
    <property type="entry name" value="La_HTH"/>
</dbReference>
<feature type="compositionally biased region" description="Polar residues" evidence="5">
    <location>
        <begin position="1"/>
        <end position="49"/>
    </location>
</feature>
<dbReference type="STRING" id="675120.N1PDV2"/>
<gene>
    <name evidence="7" type="ORF">DOTSEDRAFT_177599</name>
</gene>
<dbReference type="SMART" id="SM00715">
    <property type="entry name" value="LA"/>
    <property type="match status" value="1"/>
</dbReference>
<evidence type="ECO:0000256" key="4">
    <source>
        <dbReference type="PROSITE-ProRule" id="PRU00332"/>
    </source>
</evidence>
<dbReference type="OMA" id="NKPTGFE"/>
<proteinExistence type="predicted"/>
<evidence type="ECO:0000313" key="7">
    <source>
        <dbReference type="EMBL" id="EME40547.1"/>
    </source>
</evidence>
<protein>
    <recommendedName>
        <fullName evidence="6">HTH La-type RNA-binding domain-containing protein</fullName>
    </recommendedName>
</protein>
<organism evidence="7 8">
    <name type="scientific">Dothistroma septosporum (strain NZE10 / CBS 128990)</name>
    <name type="common">Red band needle blight fungus</name>
    <name type="synonym">Mycosphaerella pini</name>
    <dbReference type="NCBI Taxonomy" id="675120"/>
    <lineage>
        <taxon>Eukaryota</taxon>
        <taxon>Fungi</taxon>
        <taxon>Dikarya</taxon>
        <taxon>Ascomycota</taxon>
        <taxon>Pezizomycotina</taxon>
        <taxon>Dothideomycetes</taxon>
        <taxon>Dothideomycetidae</taxon>
        <taxon>Mycosphaerellales</taxon>
        <taxon>Mycosphaerellaceae</taxon>
        <taxon>Dothistroma</taxon>
    </lineage>
</organism>
<dbReference type="OrthoDB" id="435402at2759"/>
<dbReference type="HOGENOM" id="CLU_023193_1_0_1"/>
<dbReference type="Pfam" id="PF05383">
    <property type="entry name" value="La"/>
    <property type="match status" value="1"/>
</dbReference>
<feature type="domain" description="HTH La-type RNA-binding" evidence="6">
    <location>
        <begin position="61"/>
        <end position="152"/>
    </location>
</feature>
<name>N1PDV2_DOTSN</name>
<dbReference type="PANTHER" id="PTHR22792">
    <property type="entry name" value="LUPUS LA PROTEIN-RELATED"/>
    <property type="match status" value="1"/>
</dbReference>
<evidence type="ECO:0000259" key="6">
    <source>
        <dbReference type="PROSITE" id="PS50961"/>
    </source>
</evidence>
<evidence type="ECO:0000256" key="5">
    <source>
        <dbReference type="SAM" id="MobiDB-lite"/>
    </source>
</evidence>
<feature type="region of interest" description="Disordered" evidence="5">
    <location>
        <begin position="575"/>
        <end position="611"/>
    </location>
</feature>
<reference evidence="7 8" key="2">
    <citation type="journal article" date="2012" name="PLoS Pathog.">
        <title>Diverse lifestyles and strategies of plant pathogenesis encoded in the genomes of eighteen Dothideomycetes fungi.</title>
        <authorList>
            <person name="Ohm R.A."/>
            <person name="Feau N."/>
            <person name="Henrissat B."/>
            <person name="Schoch C.L."/>
            <person name="Horwitz B.A."/>
            <person name="Barry K.W."/>
            <person name="Condon B.J."/>
            <person name="Copeland A.C."/>
            <person name="Dhillon B."/>
            <person name="Glaser F."/>
            <person name="Hesse C.N."/>
            <person name="Kosti I."/>
            <person name="LaButti K."/>
            <person name="Lindquist E.A."/>
            <person name="Lucas S."/>
            <person name="Salamov A.A."/>
            <person name="Bradshaw R.E."/>
            <person name="Ciuffetti L."/>
            <person name="Hamelin R.C."/>
            <person name="Kema G.H.J."/>
            <person name="Lawrence C."/>
            <person name="Scott J.A."/>
            <person name="Spatafora J.W."/>
            <person name="Turgeon B.G."/>
            <person name="de Wit P.J.G.M."/>
            <person name="Zhong S."/>
            <person name="Goodwin S.B."/>
            <person name="Grigoriev I.V."/>
        </authorList>
    </citation>
    <scope>NUCLEOTIDE SEQUENCE [LARGE SCALE GENOMIC DNA]</scope>
    <source>
        <strain evidence="8">NZE10 / CBS 128990</strain>
    </source>
</reference>
<dbReference type="SUPFAM" id="SSF46785">
    <property type="entry name" value="Winged helix' DNA-binding domain"/>
    <property type="match status" value="1"/>
</dbReference>
<keyword evidence="2 4" id="KW-0694">RNA-binding</keyword>
<evidence type="ECO:0000256" key="3">
    <source>
        <dbReference type="ARBA" id="ARBA00023242"/>
    </source>
</evidence>
<dbReference type="GO" id="GO:0003729">
    <property type="term" value="F:mRNA binding"/>
    <property type="evidence" value="ECO:0007669"/>
    <property type="project" value="TreeGrafter"/>
</dbReference>
<dbReference type="EMBL" id="KB446543">
    <property type="protein sequence ID" value="EME40547.1"/>
    <property type="molecule type" value="Genomic_DNA"/>
</dbReference>
<dbReference type="InterPro" id="IPR002344">
    <property type="entry name" value="Lupus_La"/>
</dbReference>
<accession>N1PDV2</accession>
<dbReference type="Gene3D" id="1.10.10.10">
    <property type="entry name" value="Winged helix-like DNA-binding domain superfamily/Winged helix DNA-binding domain"/>
    <property type="match status" value="1"/>
</dbReference>
<feature type="compositionally biased region" description="Basic and acidic residues" evidence="5">
    <location>
        <begin position="590"/>
        <end position="602"/>
    </location>
</feature>
<evidence type="ECO:0000256" key="1">
    <source>
        <dbReference type="ARBA" id="ARBA00004123"/>
    </source>
</evidence>
<keyword evidence="8" id="KW-1185">Reference proteome</keyword>
<sequence>MLDTTSSDSPRATSEASTENSAPANGTSGEPQTHGTSDENNTSQAQPESPNARVWTNEPSAIQPHEQKDEIIRQVEYYFGDVNLPHDAHLLSKAGEFGDGWVSLSTIMGFKKMRAFKPPARVKAALSLSNDTFEVWNNKFIRRKKPLQNRAVVMPKVDPSREATAQMIEKPWMTKAMFKPTGFEKDFVEGPLTPAEHETERKLFDPEEAFTERIQHAVTRYTSRRKMHQNTVKLFGSFITFGGFTGGQAMFTGGLSKADLEEYDKDQIEAMKARYVVSDAVLDGIYEDQEGGATWFVDFEAVAKSYLSMEFMAAFDWKDQKLVEDVTNIMVNFYKYLDYHDVCPEYKDQVKKARDFCELAGEELVKLAEADSHFPGQFSVACSTLYGGYHASIRPFDKNAEWVLQTDFLGLSDRDADYVFSAGMMAHGMDEQVEAYSAAKQQGKQLELVSEESMGLKVVSVEMPNEEAKLIYDSRQFRNTVVTPQGKLHCVRWEVPGAAQKDLPAHVVKQQKAKIGSRHVLLVDENALRFYHPGLKIEGLVKKLSNGMEFIDHYEHVYPSFYTWSLNHRIRDWKEPGPPKAWMKRQQAKKKGEDGKELVRREDEEEQDTPD</sequence>
<dbReference type="GO" id="GO:0033167">
    <property type="term" value="C:ARC complex"/>
    <property type="evidence" value="ECO:0007669"/>
    <property type="project" value="InterPro"/>
</dbReference>
<dbReference type="InterPro" id="IPR018606">
    <property type="entry name" value="Arb1"/>
</dbReference>
<evidence type="ECO:0000313" key="8">
    <source>
        <dbReference type="Proteomes" id="UP000016933"/>
    </source>
</evidence>
<dbReference type="PRINTS" id="PR00302">
    <property type="entry name" value="LUPUSLA"/>
</dbReference>
<dbReference type="InterPro" id="IPR036388">
    <property type="entry name" value="WH-like_DNA-bd_sf"/>
</dbReference>
<dbReference type="Proteomes" id="UP000016933">
    <property type="component" value="Unassembled WGS sequence"/>
</dbReference>
<dbReference type="GO" id="GO:0031047">
    <property type="term" value="P:regulatory ncRNA-mediated gene silencing"/>
    <property type="evidence" value="ECO:0007669"/>
    <property type="project" value="InterPro"/>
</dbReference>
<dbReference type="PANTHER" id="PTHR22792:SF140">
    <property type="entry name" value="ACHILLES, ISOFORM A"/>
    <property type="match status" value="1"/>
</dbReference>
<dbReference type="Pfam" id="PF09692">
    <property type="entry name" value="Arb1"/>
    <property type="match status" value="1"/>
</dbReference>
<feature type="region of interest" description="Disordered" evidence="5">
    <location>
        <begin position="1"/>
        <end position="55"/>
    </location>
</feature>
<reference evidence="8" key="1">
    <citation type="journal article" date="2012" name="PLoS Genet.">
        <title>The genomes of the fungal plant pathogens Cladosporium fulvum and Dothistroma septosporum reveal adaptation to different hosts and lifestyles but also signatures of common ancestry.</title>
        <authorList>
            <person name="de Wit P.J.G.M."/>
            <person name="van der Burgt A."/>
            <person name="Oekmen B."/>
            <person name="Stergiopoulos I."/>
            <person name="Abd-Elsalam K.A."/>
            <person name="Aerts A.L."/>
            <person name="Bahkali A.H."/>
            <person name="Beenen H.G."/>
            <person name="Chettri P."/>
            <person name="Cox M.P."/>
            <person name="Datema E."/>
            <person name="de Vries R.P."/>
            <person name="Dhillon B."/>
            <person name="Ganley A.R."/>
            <person name="Griffiths S.A."/>
            <person name="Guo Y."/>
            <person name="Hamelin R.C."/>
            <person name="Henrissat B."/>
            <person name="Kabir M.S."/>
            <person name="Jashni M.K."/>
            <person name="Kema G."/>
            <person name="Klaubauf S."/>
            <person name="Lapidus A."/>
            <person name="Levasseur A."/>
            <person name="Lindquist E."/>
            <person name="Mehrabi R."/>
            <person name="Ohm R.A."/>
            <person name="Owen T.J."/>
            <person name="Salamov A."/>
            <person name="Schwelm A."/>
            <person name="Schijlen E."/>
            <person name="Sun H."/>
            <person name="van den Burg H.A."/>
            <person name="van Ham R.C.H.J."/>
            <person name="Zhang S."/>
            <person name="Goodwin S.B."/>
            <person name="Grigoriev I.V."/>
            <person name="Collemare J."/>
            <person name="Bradshaw R.E."/>
        </authorList>
    </citation>
    <scope>NUCLEOTIDE SEQUENCE [LARGE SCALE GENOMIC DNA]</scope>
    <source>
        <strain evidence="8">NZE10 / CBS 128990</strain>
    </source>
</reference>